<evidence type="ECO:0000313" key="1">
    <source>
        <dbReference type="EMBL" id="OLL26232.1"/>
    </source>
</evidence>
<protein>
    <submittedName>
        <fullName evidence="1">Uncharacterized protein</fullName>
    </submittedName>
</protein>
<dbReference type="Proteomes" id="UP000186594">
    <property type="component" value="Unassembled WGS sequence"/>
</dbReference>
<organism evidence="1 2">
    <name type="scientific">Neolecta irregularis (strain DAH-3)</name>
    <dbReference type="NCBI Taxonomy" id="1198029"/>
    <lineage>
        <taxon>Eukaryota</taxon>
        <taxon>Fungi</taxon>
        <taxon>Dikarya</taxon>
        <taxon>Ascomycota</taxon>
        <taxon>Taphrinomycotina</taxon>
        <taxon>Neolectales</taxon>
        <taxon>Neolectaceae</taxon>
        <taxon>Neolecta</taxon>
    </lineage>
</organism>
<accession>A0A1U7LUL3</accession>
<gene>
    <name evidence="1" type="ORF">NEOLI_002380</name>
</gene>
<name>A0A1U7LUL3_NEOID</name>
<dbReference type="EMBL" id="LXFE01000214">
    <property type="protein sequence ID" value="OLL26232.1"/>
    <property type="molecule type" value="Genomic_DNA"/>
</dbReference>
<evidence type="ECO:0000313" key="2">
    <source>
        <dbReference type="Proteomes" id="UP000186594"/>
    </source>
</evidence>
<dbReference type="AlphaFoldDB" id="A0A1U7LUL3"/>
<reference evidence="1 2" key="1">
    <citation type="submission" date="2016-04" db="EMBL/GenBank/DDBJ databases">
        <title>Evolutionary innovation and constraint leading to complex multicellularity in the Ascomycota.</title>
        <authorList>
            <person name="Cisse O."/>
            <person name="Nguyen A."/>
            <person name="Hewitt D.A."/>
            <person name="Jedd G."/>
            <person name="Stajich J.E."/>
        </authorList>
    </citation>
    <scope>NUCLEOTIDE SEQUENCE [LARGE SCALE GENOMIC DNA]</scope>
    <source>
        <strain evidence="1 2">DAH-3</strain>
    </source>
</reference>
<keyword evidence="2" id="KW-1185">Reference proteome</keyword>
<proteinExistence type="predicted"/>
<sequence length="211" mass="23505">MAYQSTHFDTVSSFVQTCTLLHGLVTKFESCLQTPCLDLLRLAQELVELLDCSAVLDRDDEMLALAQAAQECMEESDDILDRMSETLKTNINTNVQIVGVEYCEMAERALVDLMCLHRQGSLLAYWAERAIVEVNSSSMPMKRSFTSDSGCSMGTDYDASDTSSCRRSFSLHGPALSHQEASIISSPGLPLVQVIKWRKRFVKALNFAKTM</sequence>
<comment type="caution">
    <text evidence="1">The sequence shown here is derived from an EMBL/GenBank/DDBJ whole genome shotgun (WGS) entry which is preliminary data.</text>
</comment>